<dbReference type="Proteomes" id="UP000694871">
    <property type="component" value="Unplaced"/>
</dbReference>
<dbReference type="SUPFAM" id="SSF52540">
    <property type="entry name" value="P-loop containing nucleoside triphosphate hydrolases"/>
    <property type="match status" value="1"/>
</dbReference>
<gene>
    <name evidence="4" type="primary">TOR3A</name>
</gene>
<sequence>MPVMREILTSWYCSFGKCCATGDCRVTNDIAGKDTLRKFHLSAQVQLAKQISETVQLCQQSLFIFDEVEKLHVDLLDAIKPYLDHYDSIDTVDYRRSIFLFLSNTGGNIINEVALDFWRAGRDREEITMEYLEHYLRTELLDSADEDSAYSRLLEENLIDFLVPFLPLEYRHVKLCARDAFLARDLLFTEEALDDVARMMVFVPKEEKLFSAQGCKSVSQRISYFLP</sequence>
<dbReference type="GeneID" id="107120709"/>
<protein>
    <submittedName>
        <fullName evidence="4">Torsin-3A</fullName>
    </submittedName>
</protein>
<dbReference type="InterPro" id="IPR049337">
    <property type="entry name" value="TOR1A_C"/>
</dbReference>
<dbReference type="InterPro" id="IPR027417">
    <property type="entry name" value="P-loop_NTPase"/>
</dbReference>
<reference evidence="4" key="1">
    <citation type="submission" date="2025-08" db="UniProtKB">
        <authorList>
            <consortium name="RefSeq"/>
        </authorList>
    </citation>
    <scope>IDENTIFICATION</scope>
</reference>
<organism evidence="3 4">
    <name type="scientific">Gekko japonicus</name>
    <name type="common">Schlegel's Japanese gecko</name>
    <dbReference type="NCBI Taxonomy" id="146911"/>
    <lineage>
        <taxon>Eukaryota</taxon>
        <taxon>Metazoa</taxon>
        <taxon>Chordata</taxon>
        <taxon>Craniata</taxon>
        <taxon>Vertebrata</taxon>
        <taxon>Euteleostomi</taxon>
        <taxon>Lepidosauria</taxon>
        <taxon>Squamata</taxon>
        <taxon>Bifurcata</taxon>
        <taxon>Gekkota</taxon>
        <taxon>Gekkonidae</taxon>
        <taxon>Gekkoninae</taxon>
        <taxon>Gekko</taxon>
    </lineage>
</organism>
<name>A0ABM1KZ28_GEKJA</name>
<proteinExistence type="inferred from homology"/>
<dbReference type="PANTHER" id="PTHR10760:SF3">
    <property type="entry name" value="TORSIN-3A"/>
    <property type="match status" value="1"/>
</dbReference>
<dbReference type="PANTHER" id="PTHR10760">
    <property type="entry name" value="TORSIN"/>
    <property type="match status" value="1"/>
</dbReference>
<evidence type="ECO:0000313" key="4">
    <source>
        <dbReference type="RefSeq" id="XP_015278965.1"/>
    </source>
</evidence>
<comment type="similarity">
    <text evidence="1">Belongs to the ClpA/ClpB family. Torsin subfamily.</text>
</comment>
<dbReference type="Pfam" id="PF21376">
    <property type="entry name" value="TOR1A_C"/>
    <property type="match status" value="1"/>
</dbReference>
<evidence type="ECO:0000259" key="2">
    <source>
        <dbReference type="Pfam" id="PF21376"/>
    </source>
</evidence>
<evidence type="ECO:0000313" key="3">
    <source>
        <dbReference type="Proteomes" id="UP000694871"/>
    </source>
</evidence>
<dbReference type="RefSeq" id="XP_015278965.1">
    <property type="nucleotide sequence ID" value="XM_015423479.1"/>
</dbReference>
<accession>A0ABM1KZ28</accession>
<feature type="domain" description="Torsin-1A C-terminal" evidence="2">
    <location>
        <begin position="168"/>
        <end position="225"/>
    </location>
</feature>
<dbReference type="Gene3D" id="3.40.50.300">
    <property type="entry name" value="P-loop containing nucleotide triphosphate hydrolases"/>
    <property type="match status" value="1"/>
</dbReference>
<dbReference type="InterPro" id="IPR010448">
    <property type="entry name" value="Torsin"/>
</dbReference>
<keyword evidence="3" id="KW-1185">Reference proteome</keyword>
<evidence type="ECO:0000256" key="1">
    <source>
        <dbReference type="ARBA" id="ARBA00006235"/>
    </source>
</evidence>